<dbReference type="PROSITE" id="PS51918">
    <property type="entry name" value="RADICAL_SAM"/>
    <property type="match status" value="1"/>
</dbReference>
<gene>
    <name evidence="10" type="primary">mtaB</name>
    <name evidence="10" type="ORF">LUA81_02755</name>
</gene>
<dbReference type="InterPro" id="IPR006638">
    <property type="entry name" value="Elp3/MiaA/NifB-like_rSAM"/>
</dbReference>
<keyword evidence="6" id="KW-0408">Iron</keyword>
<organism evidence="10 11">
    <name type="scientific">Neoehrlichia mikurensis</name>
    <dbReference type="NCBI Taxonomy" id="89586"/>
    <lineage>
        <taxon>Bacteria</taxon>
        <taxon>Pseudomonadati</taxon>
        <taxon>Pseudomonadota</taxon>
        <taxon>Alphaproteobacteria</taxon>
        <taxon>Rickettsiales</taxon>
        <taxon>Anaplasmataceae</taxon>
        <taxon>Candidatus Neoehrlichia</taxon>
    </lineage>
</organism>
<evidence type="ECO:0000313" key="10">
    <source>
        <dbReference type="EMBL" id="UTO56030.1"/>
    </source>
</evidence>
<dbReference type="CDD" id="cd01335">
    <property type="entry name" value="Radical_SAM"/>
    <property type="match status" value="1"/>
</dbReference>
<protein>
    <submittedName>
        <fullName evidence="10">tRNA (N(6)-L-threonylcarbamoyladenosine(37)-C(2))-methylthiotransferase MtaB</fullName>
    </submittedName>
</protein>
<dbReference type="InterPro" id="IPR006467">
    <property type="entry name" value="MiaB-like_bact"/>
</dbReference>
<evidence type="ECO:0000256" key="7">
    <source>
        <dbReference type="ARBA" id="ARBA00023014"/>
    </source>
</evidence>
<keyword evidence="7" id="KW-0411">Iron-sulfur</keyword>
<proteinExistence type="predicted"/>
<evidence type="ECO:0000256" key="1">
    <source>
        <dbReference type="ARBA" id="ARBA00001966"/>
    </source>
</evidence>
<comment type="cofactor">
    <cofactor evidence="1">
        <name>[4Fe-4S] cluster</name>
        <dbReference type="ChEBI" id="CHEBI:49883"/>
    </cofactor>
</comment>
<dbReference type="Pfam" id="PF00919">
    <property type="entry name" value="UPF0004"/>
    <property type="match status" value="1"/>
</dbReference>
<reference evidence="10 11" key="1">
    <citation type="journal article" date="2022" name="Microorganisms">
        <title>Assembly and Comparison of Ca. Neoehrlichia mikurensis Genomes.</title>
        <authorList>
            <person name="Azagi T."/>
            <person name="Dirks R.P."/>
            <person name="Yebra-Pimentel E.S."/>
            <person name="Schaap P.J."/>
            <person name="Koehorst J.J."/>
            <person name="Esser H.J."/>
            <person name="Sprong H."/>
        </authorList>
    </citation>
    <scope>NUCLEOTIDE SEQUENCE [LARGE SCALE GENOMIC DNA]</scope>
    <source>
        <strain evidence="10">18-2804</strain>
    </source>
</reference>
<dbReference type="Pfam" id="PF04055">
    <property type="entry name" value="Radical_SAM"/>
    <property type="match status" value="1"/>
</dbReference>
<keyword evidence="11" id="KW-1185">Reference proteome</keyword>
<feature type="domain" description="MTTase N-terminal" evidence="8">
    <location>
        <begin position="1"/>
        <end position="104"/>
    </location>
</feature>
<dbReference type="Proteomes" id="UP001059985">
    <property type="component" value="Chromosome"/>
</dbReference>
<dbReference type="NCBIfam" id="TIGR01579">
    <property type="entry name" value="MiaB-like-C"/>
    <property type="match status" value="1"/>
</dbReference>
<sequence>MNEVFTFGCRLNFYESEIIKKYLKAAKLKDVVVVHSCAVTNEAERQVQHKIRKLYKENVGVKIIVAGCAAQLNPDVYARMPGVVKVLGNIDKLQYKSYINDDMISVSNMENVDKPKFHVLTRFADKSRASIEIQNGCNHQCTFCVITKARGNNRSMPIEDIISQVKMFVDYGYNEVVFTGVDITGFGLDIFGKPSLGMMIKRVLKSVPSLQRLRLSSIDVAEVDNDLFDIIKDEPRFMPHLHMSLQSGNDVILKRMKRRHSKNQALEFCDKVRSLRKNIAFGADIIAGFPTETDSMFYDTIDLIEKANISYLHVFPYSKKEGTIAARMPQVAAHVRKERARYLRELGEKRLKILYRTLLDTKQNIIVEKIGFGRAENFALVKFYNQNADLKSIINVHISDIEGNYLVAN</sequence>
<dbReference type="InterPro" id="IPR020612">
    <property type="entry name" value="Methylthiotransferase_CS"/>
</dbReference>
<dbReference type="InterPro" id="IPR005839">
    <property type="entry name" value="Methylthiotransferase"/>
</dbReference>
<dbReference type="PROSITE" id="PS01278">
    <property type="entry name" value="MTTASE_RADICAL"/>
    <property type="match status" value="1"/>
</dbReference>
<dbReference type="SFLD" id="SFLDS00029">
    <property type="entry name" value="Radical_SAM"/>
    <property type="match status" value="1"/>
</dbReference>
<evidence type="ECO:0000256" key="6">
    <source>
        <dbReference type="ARBA" id="ARBA00023004"/>
    </source>
</evidence>
<dbReference type="SFLD" id="SFLDG01082">
    <property type="entry name" value="B12-binding_domain_containing"/>
    <property type="match status" value="1"/>
</dbReference>
<dbReference type="PANTHER" id="PTHR11918:SF45">
    <property type="entry name" value="THREONYLCARBAMOYLADENOSINE TRNA METHYLTHIOTRANSFERASE"/>
    <property type="match status" value="1"/>
</dbReference>
<dbReference type="NCBIfam" id="TIGR00089">
    <property type="entry name" value="MiaB/RimO family radical SAM methylthiotransferase"/>
    <property type="match status" value="1"/>
</dbReference>
<evidence type="ECO:0000259" key="8">
    <source>
        <dbReference type="PROSITE" id="PS51449"/>
    </source>
</evidence>
<evidence type="ECO:0000256" key="4">
    <source>
        <dbReference type="ARBA" id="ARBA00022691"/>
    </source>
</evidence>
<dbReference type="SMART" id="SM00729">
    <property type="entry name" value="Elp3"/>
    <property type="match status" value="1"/>
</dbReference>
<evidence type="ECO:0000256" key="3">
    <source>
        <dbReference type="ARBA" id="ARBA00022679"/>
    </source>
</evidence>
<accession>A0ABY5EXY2</accession>
<evidence type="ECO:0000259" key="9">
    <source>
        <dbReference type="PROSITE" id="PS51918"/>
    </source>
</evidence>
<feature type="domain" description="Radical SAM core" evidence="9">
    <location>
        <begin position="123"/>
        <end position="354"/>
    </location>
</feature>
<dbReference type="RefSeq" id="WP_218194308.1">
    <property type="nucleotide sequence ID" value="NZ_CP054597.1"/>
</dbReference>
<dbReference type="InterPro" id="IPR007197">
    <property type="entry name" value="rSAM"/>
</dbReference>
<name>A0ABY5EXY2_9RICK</name>
<keyword evidence="3" id="KW-0808">Transferase</keyword>
<evidence type="ECO:0000256" key="2">
    <source>
        <dbReference type="ARBA" id="ARBA00022485"/>
    </source>
</evidence>
<keyword evidence="4" id="KW-0949">S-adenosyl-L-methionine</keyword>
<dbReference type="PANTHER" id="PTHR11918">
    <property type="entry name" value="RADICAL SAM PROTEINS"/>
    <property type="match status" value="1"/>
</dbReference>
<evidence type="ECO:0000313" key="11">
    <source>
        <dbReference type="Proteomes" id="UP001059985"/>
    </source>
</evidence>
<dbReference type="InterPro" id="IPR013848">
    <property type="entry name" value="Methylthiotransferase_N"/>
</dbReference>
<keyword evidence="2" id="KW-0004">4Fe-4S</keyword>
<keyword evidence="5" id="KW-0479">Metal-binding</keyword>
<evidence type="ECO:0000256" key="5">
    <source>
        <dbReference type="ARBA" id="ARBA00022723"/>
    </source>
</evidence>
<dbReference type="EMBL" id="CP089285">
    <property type="protein sequence ID" value="UTO56030.1"/>
    <property type="molecule type" value="Genomic_DNA"/>
</dbReference>
<dbReference type="PROSITE" id="PS51449">
    <property type="entry name" value="MTTASE_N"/>
    <property type="match status" value="1"/>
</dbReference>